<keyword evidence="5" id="KW-1185">Reference proteome</keyword>
<evidence type="ECO:0000313" key="3">
    <source>
        <dbReference type="EMBL" id="PEQ25531.1"/>
    </source>
</evidence>
<evidence type="ECO:0000256" key="1">
    <source>
        <dbReference type="SAM" id="Phobius"/>
    </source>
</evidence>
<organism evidence="2 4">
    <name type="scientific">[Clostridium] leptum DSM 753</name>
    <dbReference type="NCBI Taxonomy" id="428125"/>
    <lineage>
        <taxon>Bacteria</taxon>
        <taxon>Bacillati</taxon>
        <taxon>Bacillota</taxon>
        <taxon>Clostridia</taxon>
        <taxon>Eubacteriales</taxon>
        <taxon>Oscillospiraceae</taxon>
        <taxon>Oscillospiraceae incertae sedis</taxon>
    </lineage>
</organism>
<gene>
    <name evidence="3" type="ORF">CH238_00590</name>
    <name evidence="2" type="ORF">CLOLEP_01993</name>
</gene>
<reference evidence="3 5" key="3">
    <citation type="submission" date="2017-07" db="EMBL/GenBank/DDBJ databases">
        <title>Prevalence of linear plasmids in Cutibacterium (Propionibacterium) acnes isolates obtained from prostatic tissue.</title>
        <authorList>
            <person name="Davidsson S."/>
            <person name="Carlsson J."/>
            <person name="Molling P."/>
            <person name="Andren O."/>
            <person name="Andersson S.-O."/>
            <person name="Brzuszkiewicz E."/>
            <person name="Poehlein A."/>
            <person name="Al-Zeer M."/>
            <person name="Brinkmann V."/>
            <person name="Scavenius C."/>
            <person name="Nazipi S."/>
            <person name="Soderquist B."/>
            <person name="Bruggemann H."/>
        </authorList>
    </citation>
    <scope>NUCLEOTIDE SEQUENCE [LARGE SCALE GENOMIC DNA]</scope>
    <source>
        <strain evidence="3 5">DSM 753</strain>
    </source>
</reference>
<reference evidence="2 4" key="2">
    <citation type="submission" date="2007-08" db="EMBL/GenBank/DDBJ databases">
        <authorList>
            <person name="Fulton L."/>
            <person name="Clifton S."/>
            <person name="Fulton B."/>
            <person name="Xu J."/>
            <person name="Minx P."/>
            <person name="Pepin K.H."/>
            <person name="Johnson M."/>
            <person name="Thiruvilangam P."/>
            <person name="Bhonagiri V."/>
            <person name="Nash W.E."/>
            <person name="Wang C."/>
            <person name="Mardis E.R."/>
            <person name="Wilson R.K."/>
        </authorList>
    </citation>
    <scope>NUCLEOTIDE SEQUENCE [LARGE SCALE GENOMIC DNA]</scope>
    <source>
        <strain evidence="2 4">DSM 753</strain>
    </source>
</reference>
<evidence type="ECO:0000313" key="4">
    <source>
        <dbReference type="Proteomes" id="UP000003490"/>
    </source>
</evidence>
<keyword evidence="1" id="KW-0812">Transmembrane</keyword>
<evidence type="ECO:0000313" key="5">
    <source>
        <dbReference type="Proteomes" id="UP000220611"/>
    </source>
</evidence>
<dbReference type="HOGENOM" id="CLU_2521749_0_0_9"/>
<feature type="transmembrane region" description="Helical" evidence="1">
    <location>
        <begin position="51"/>
        <end position="83"/>
    </location>
</feature>
<reference evidence="2 4" key="1">
    <citation type="submission" date="2007-08" db="EMBL/GenBank/DDBJ databases">
        <title>Draft genome sequence of Clostridium leptum (DSM 753).</title>
        <authorList>
            <person name="Sudarsanam P."/>
            <person name="Ley R."/>
            <person name="Guruge J."/>
            <person name="Turnbaugh P.J."/>
            <person name="Mahowald M."/>
            <person name="Liep D."/>
            <person name="Gordon J."/>
        </authorList>
    </citation>
    <scope>NUCLEOTIDE SEQUENCE [LARGE SCALE GENOMIC DNA]</scope>
    <source>
        <strain evidence="2 4">DSM 753</strain>
    </source>
</reference>
<evidence type="ECO:0000313" key="2">
    <source>
        <dbReference type="EMBL" id="EDO61596.1"/>
    </source>
</evidence>
<dbReference type="EMBL" id="NOXF01000001">
    <property type="protein sequence ID" value="PEQ25531.1"/>
    <property type="molecule type" value="Genomic_DNA"/>
</dbReference>
<accession>A7VTV0</accession>
<dbReference type="EMBL" id="ABCB02000018">
    <property type="protein sequence ID" value="EDO61596.1"/>
    <property type="molecule type" value="Genomic_DNA"/>
</dbReference>
<sequence>MTKSFHMIDHSVNLPNSLPVRHWTSIPARKKFHDRSERLQKFSAYLERHPFTAWLVSFIAAPLAVLGSVALLAAIAGGFLLAVL</sequence>
<dbReference type="Proteomes" id="UP000220611">
    <property type="component" value="Unassembled WGS sequence"/>
</dbReference>
<name>A7VTV0_9FIRM</name>
<dbReference type="AlphaFoldDB" id="A7VTV0"/>
<proteinExistence type="predicted"/>
<protein>
    <submittedName>
        <fullName evidence="2">Uncharacterized protein</fullName>
    </submittedName>
</protein>
<keyword evidence="1" id="KW-0472">Membrane</keyword>
<keyword evidence="1" id="KW-1133">Transmembrane helix</keyword>
<comment type="caution">
    <text evidence="2">The sequence shown here is derived from an EMBL/GenBank/DDBJ whole genome shotgun (WGS) entry which is preliminary data.</text>
</comment>
<dbReference type="Proteomes" id="UP000003490">
    <property type="component" value="Unassembled WGS sequence"/>
</dbReference>